<feature type="region of interest" description="Disordered" evidence="1">
    <location>
        <begin position="404"/>
        <end position="431"/>
    </location>
</feature>
<accession>L1J0P3</accession>
<dbReference type="KEGG" id="gtt:GUITHDRAFT_141549"/>
<evidence type="ECO:0000313" key="3">
    <source>
        <dbReference type="EnsemblProtists" id="EKX42081"/>
    </source>
</evidence>
<evidence type="ECO:0000256" key="1">
    <source>
        <dbReference type="SAM" id="MobiDB-lite"/>
    </source>
</evidence>
<reference evidence="2 4" key="1">
    <citation type="journal article" date="2012" name="Nature">
        <title>Algal genomes reveal evolutionary mosaicism and the fate of nucleomorphs.</title>
        <authorList>
            <consortium name="DOE Joint Genome Institute"/>
            <person name="Curtis B.A."/>
            <person name="Tanifuji G."/>
            <person name="Burki F."/>
            <person name="Gruber A."/>
            <person name="Irimia M."/>
            <person name="Maruyama S."/>
            <person name="Arias M.C."/>
            <person name="Ball S.G."/>
            <person name="Gile G.H."/>
            <person name="Hirakawa Y."/>
            <person name="Hopkins J.F."/>
            <person name="Kuo A."/>
            <person name="Rensing S.A."/>
            <person name="Schmutz J."/>
            <person name="Symeonidi A."/>
            <person name="Elias M."/>
            <person name="Eveleigh R.J."/>
            <person name="Herman E.K."/>
            <person name="Klute M.J."/>
            <person name="Nakayama T."/>
            <person name="Obornik M."/>
            <person name="Reyes-Prieto A."/>
            <person name="Armbrust E.V."/>
            <person name="Aves S.J."/>
            <person name="Beiko R.G."/>
            <person name="Coutinho P."/>
            <person name="Dacks J.B."/>
            <person name="Durnford D.G."/>
            <person name="Fast N.M."/>
            <person name="Green B.R."/>
            <person name="Grisdale C.J."/>
            <person name="Hempel F."/>
            <person name="Henrissat B."/>
            <person name="Hoppner M.P."/>
            <person name="Ishida K."/>
            <person name="Kim E."/>
            <person name="Koreny L."/>
            <person name="Kroth P.G."/>
            <person name="Liu Y."/>
            <person name="Malik S.B."/>
            <person name="Maier U.G."/>
            <person name="McRose D."/>
            <person name="Mock T."/>
            <person name="Neilson J.A."/>
            <person name="Onodera N.T."/>
            <person name="Poole A.M."/>
            <person name="Pritham E.J."/>
            <person name="Richards T.A."/>
            <person name="Rocap G."/>
            <person name="Roy S.W."/>
            <person name="Sarai C."/>
            <person name="Schaack S."/>
            <person name="Shirato S."/>
            <person name="Slamovits C.H."/>
            <person name="Spencer D.F."/>
            <person name="Suzuki S."/>
            <person name="Worden A.Z."/>
            <person name="Zauner S."/>
            <person name="Barry K."/>
            <person name="Bell C."/>
            <person name="Bharti A.K."/>
            <person name="Crow J.A."/>
            <person name="Grimwood J."/>
            <person name="Kramer R."/>
            <person name="Lindquist E."/>
            <person name="Lucas S."/>
            <person name="Salamov A."/>
            <person name="McFadden G.I."/>
            <person name="Lane C.E."/>
            <person name="Keeling P.J."/>
            <person name="Gray M.W."/>
            <person name="Grigoriev I.V."/>
            <person name="Archibald J.M."/>
        </authorList>
    </citation>
    <scope>NUCLEOTIDE SEQUENCE</scope>
    <source>
        <strain evidence="2 4">CCMP2712</strain>
    </source>
</reference>
<evidence type="ECO:0000313" key="2">
    <source>
        <dbReference type="EMBL" id="EKX42081.1"/>
    </source>
</evidence>
<keyword evidence="4" id="KW-1185">Reference proteome</keyword>
<reference evidence="3" key="3">
    <citation type="submission" date="2016-03" db="UniProtKB">
        <authorList>
            <consortium name="EnsemblProtists"/>
        </authorList>
    </citation>
    <scope>IDENTIFICATION</scope>
</reference>
<reference evidence="4" key="2">
    <citation type="submission" date="2012-11" db="EMBL/GenBank/DDBJ databases">
        <authorList>
            <person name="Kuo A."/>
            <person name="Curtis B.A."/>
            <person name="Tanifuji G."/>
            <person name="Burki F."/>
            <person name="Gruber A."/>
            <person name="Irimia M."/>
            <person name="Maruyama S."/>
            <person name="Arias M.C."/>
            <person name="Ball S.G."/>
            <person name="Gile G.H."/>
            <person name="Hirakawa Y."/>
            <person name="Hopkins J.F."/>
            <person name="Rensing S.A."/>
            <person name="Schmutz J."/>
            <person name="Symeonidi A."/>
            <person name="Elias M."/>
            <person name="Eveleigh R.J."/>
            <person name="Herman E.K."/>
            <person name="Klute M.J."/>
            <person name="Nakayama T."/>
            <person name="Obornik M."/>
            <person name="Reyes-Prieto A."/>
            <person name="Armbrust E.V."/>
            <person name="Aves S.J."/>
            <person name="Beiko R.G."/>
            <person name="Coutinho P."/>
            <person name="Dacks J.B."/>
            <person name="Durnford D.G."/>
            <person name="Fast N.M."/>
            <person name="Green B.R."/>
            <person name="Grisdale C."/>
            <person name="Hempe F."/>
            <person name="Henrissat B."/>
            <person name="Hoppner M.P."/>
            <person name="Ishida K.-I."/>
            <person name="Kim E."/>
            <person name="Koreny L."/>
            <person name="Kroth P.G."/>
            <person name="Liu Y."/>
            <person name="Malik S.-B."/>
            <person name="Maier U.G."/>
            <person name="McRose D."/>
            <person name="Mock T."/>
            <person name="Neilson J.A."/>
            <person name="Onodera N.T."/>
            <person name="Poole A.M."/>
            <person name="Pritham E.J."/>
            <person name="Richards T.A."/>
            <person name="Rocap G."/>
            <person name="Roy S.W."/>
            <person name="Sarai C."/>
            <person name="Schaack S."/>
            <person name="Shirato S."/>
            <person name="Slamovits C.H."/>
            <person name="Spencer D.F."/>
            <person name="Suzuki S."/>
            <person name="Worden A.Z."/>
            <person name="Zauner S."/>
            <person name="Barry K."/>
            <person name="Bell C."/>
            <person name="Bharti A.K."/>
            <person name="Crow J.A."/>
            <person name="Grimwood J."/>
            <person name="Kramer R."/>
            <person name="Lindquist E."/>
            <person name="Lucas S."/>
            <person name="Salamov A."/>
            <person name="McFadden G.I."/>
            <person name="Lane C.E."/>
            <person name="Keeling P.J."/>
            <person name="Gray M.W."/>
            <person name="Grigoriev I.V."/>
            <person name="Archibald J.M."/>
        </authorList>
    </citation>
    <scope>NUCLEOTIDE SEQUENCE</scope>
    <source>
        <strain evidence="4">CCMP2712</strain>
    </source>
</reference>
<dbReference type="EnsemblProtists" id="EKX42081">
    <property type="protein sequence ID" value="EKX42081"/>
    <property type="gene ID" value="GUITHDRAFT_141549"/>
</dbReference>
<dbReference type="PaxDb" id="55529-EKX42081"/>
<proteinExistence type="predicted"/>
<organism evidence="2">
    <name type="scientific">Guillardia theta (strain CCMP2712)</name>
    <name type="common">Cryptophyte</name>
    <dbReference type="NCBI Taxonomy" id="905079"/>
    <lineage>
        <taxon>Eukaryota</taxon>
        <taxon>Cryptophyceae</taxon>
        <taxon>Pyrenomonadales</taxon>
        <taxon>Geminigeraceae</taxon>
        <taxon>Guillardia</taxon>
    </lineage>
</organism>
<dbReference type="HOGENOM" id="CLU_040486_0_0_1"/>
<sequence>MEMMLVRRLQKSANRDETKELIETLDSIVPLFTKTRRHRSCLKSGRSLTQLLLDIQQRVGDLLKVPESPKDNSMPDQTIRLGMLDTRQPILILDRTTLNVLSLSCGARECFKGLPFDGPTGQNILHFISSEDRNKILARLRNTSRSGESLTERLNFRITSFRTMMRGEIMCELVSTHQTSEGHIFFFFTTSADQTCKRRSLHALLESFSGTFGFDNISSTELPWDRRHSKTQSEISYMFSGWKRLFDDEQMDQVISEACQGCGIQKNMLKARELQVRCNFVNANKNGTPRCDLSYRWKLSALLGTYDSGWKEDQEVDLNGKPKSVGNGKFISFCVNDDSDEDRLHITEYQLQMKDENLVIEQSSSIYVTNEALCVLNMQRNDVMRNRDDDETRLLAFRMSFSQSRTPGSQITGLGEQAMERQSSKRECVNR</sequence>
<name>L1J0P3_GUITC</name>
<evidence type="ECO:0000313" key="4">
    <source>
        <dbReference type="Proteomes" id="UP000011087"/>
    </source>
</evidence>
<dbReference type="GeneID" id="17298720"/>
<dbReference type="RefSeq" id="XP_005829061.1">
    <property type="nucleotide sequence ID" value="XM_005829004.1"/>
</dbReference>
<dbReference type="Proteomes" id="UP000011087">
    <property type="component" value="Unassembled WGS sequence"/>
</dbReference>
<gene>
    <name evidence="2" type="ORF">GUITHDRAFT_141549</name>
</gene>
<dbReference type="EMBL" id="JH993019">
    <property type="protein sequence ID" value="EKX42081.1"/>
    <property type="molecule type" value="Genomic_DNA"/>
</dbReference>
<feature type="compositionally biased region" description="Basic and acidic residues" evidence="1">
    <location>
        <begin position="418"/>
        <end position="431"/>
    </location>
</feature>
<dbReference type="AlphaFoldDB" id="L1J0P3"/>
<protein>
    <submittedName>
        <fullName evidence="2 3">Uncharacterized protein</fullName>
    </submittedName>
</protein>